<evidence type="ECO:0000313" key="6">
    <source>
        <dbReference type="Proteomes" id="UP000782610"/>
    </source>
</evidence>
<evidence type="ECO:0000256" key="1">
    <source>
        <dbReference type="ARBA" id="ARBA00006484"/>
    </source>
</evidence>
<comment type="similarity">
    <text evidence="1">Belongs to the short-chain dehydrogenases/reductases (SDR) family.</text>
</comment>
<dbReference type="FunFam" id="3.40.50.720:FF:000084">
    <property type="entry name" value="Short-chain dehydrogenase reductase"/>
    <property type="match status" value="1"/>
</dbReference>
<proteinExistence type="inferred from homology"/>
<name>A0A933L0Y0_9HYPH</name>
<evidence type="ECO:0000256" key="2">
    <source>
        <dbReference type="ARBA" id="ARBA00023002"/>
    </source>
</evidence>
<dbReference type="GO" id="GO:0016491">
    <property type="term" value="F:oxidoreductase activity"/>
    <property type="evidence" value="ECO:0007669"/>
    <property type="project" value="UniProtKB-KW"/>
</dbReference>
<dbReference type="Gene3D" id="3.40.50.720">
    <property type="entry name" value="NAD(P)-binding Rossmann-like Domain"/>
    <property type="match status" value="1"/>
</dbReference>
<dbReference type="SMART" id="SM00822">
    <property type="entry name" value="PKS_KR"/>
    <property type="match status" value="1"/>
</dbReference>
<dbReference type="AlphaFoldDB" id="A0A933L0Y0"/>
<accession>A0A933L0Y0</accession>
<evidence type="ECO:0000259" key="4">
    <source>
        <dbReference type="SMART" id="SM00822"/>
    </source>
</evidence>
<dbReference type="PRINTS" id="PR00080">
    <property type="entry name" value="SDRFAMILY"/>
</dbReference>
<keyword evidence="3" id="KW-0520">NAD</keyword>
<comment type="caution">
    <text evidence="5">The sequence shown here is derived from an EMBL/GenBank/DDBJ whole genome shotgun (WGS) entry which is preliminary data.</text>
</comment>
<sequence length="268" mass="27438">MADQGALSNPHSLFDVTGKVAIVTGATGAFGGVAATVLASAGAKLVLCGGNSAGLDEIAGACRAQGAEIEAINLRPDSEANCDAVVAGAVRRFGEVNILVAGSGKNIVSKIAEMKLEQFLEVMDVNVTQSWMMARAAGKQMLAQGKGGKVVLMSSARGLLGHPAGYTAYCASKSAIDGITKALGCEWGSAGITVNAIAPTVFRSPLTAWMFEDNERANAIRAGFLARVPVGRLGEPEDLAGPLLFLASRASDFYTGHILYADGGYTAG</sequence>
<dbReference type="PANTHER" id="PTHR24321">
    <property type="entry name" value="DEHYDROGENASES, SHORT CHAIN"/>
    <property type="match status" value="1"/>
</dbReference>
<dbReference type="Proteomes" id="UP000782610">
    <property type="component" value="Unassembled WGS sequence"/>
</dbReference>
<evidence type="ECO:0000256" key="3">
    <source>
        <dbReference type="ARBA" id="ARBA00023027"/>
    </source>
</evidence>
<dbReference type="SUPFAM" id="SSF51735">
    <property type="entry name" value="NAD(P)-binding Rossmann-fold domains"/>
    <property type="match status" value="1"/>
</dbReference>
<reference evidence="5" key="1">
    <citation type="submission" date="2020-07" db="EMBL/GenBank/DDBJ databases">
        <title>Huge and variable diversity of episymbiotic CPR bacteria and DPANN archaea in groundwater ecosystems.</title>
        <authorList>
            <person name="He C.Y."/>
            <person name="Keren R."/>
            <person name="Whittaker M."/>
            <person name="Farag I.F."/>
            <person name="Doudna J."/>
            <person name="Cate J.H.D."/>
            <person name="Banfield J.F."/>
        </authorList>
    </citation>
    <scope>NUCLEOTIDE SEQUENCE</scope>
    <source>
        <strain evidence="5">NC_groundwater_1586_Pr3_B-0.1um_66_15</strain>
    </source>
</reference>
<dbReference type="InterPro" id="IPR002347">
    <property type="entry name" value="SDR_fam"/>
</dbReference>
<organism evidence="5 6">
    <name type="scientific">Devosia nanyangense</name>
    <dbReference type="NCBI Taxonomy" id="1228055"/>
    <lineage>
        <taxon>Bacteria</taxon>
        <taxon>Pseudomonadati</taxon>
        <taxon>Pseudomonadota</taxon>
        <taxon>Alphaproteobacteria</taxon>
        <taxon>Hyphomicrobiales</taxon>
        <taxon>Devosiaceae</taxon>
        <taxon>Devosia</taxon>
    </lineage>
</organism>
<dbReference type="PANTHER" id="PTHR24321:SF8">
    <property type="entry name" value="ESTRADIOL 17-BETA-DEHYDROGENASE 8-RELATED"/>
    <property type="match status" value="1"/>
</dbReference>
<dbReference type="InterPro" id="IPR036291">
    <property type="entry name" value="NAD(P)-bd_dom_sf"/>
</dbReference>
<dbReference type="InterPro" id="IPR020904">
    <property type="entry name" value="Sc_DH/Rdtase_CS"/>
</dbReference>
<dbReference type="PRINTS" id="PR00081">
    <property type="entry name" value="GDHRDH"/>
</dbReference>
<protein>
    <submittedName>
        <fullName evidence="5">SDR family oxidoreductase</fullName>
    </submittedName>
</protein>
<evidence type="ECO:0000313" key="5">
    <source>
        <dbReference type="EMBL" id="MBI4922239.1"/>
    </source>
</evidence>
<feature type="domain" description="Ketoreductase" evidence="4">
    <location>
        <begin position="19"/>
        <end position="200"/>
    </location>
</feature>
<keyword evidence="2" id="KW-0560">Oxidoreductase</keyword>
<gene>
    <name evidence="5" type="ORF">HY834_10850</name>
</gene>
<dbReference type="Pfam" id="PF13561">
    <property type="entry name" value="adh_short_C2"/>
    <property type="match status" value="1"/>
</dbReference>
<dbReference type="PROSITE" id="PS00061">
    <property type="entry name" value="ADH_SHORT"/>
    <property type="match status" value="1"/>
</dbReference>
<dbReference type="InterPro" id="IPR057326">
    <property type="entry name" value="KR_dom"/>
</dbReference>
<dbReference type="EMBL" id="JACRAF010000029">
    <property type="protein sequence ID" value="MBI4922239.1"/>
    <property type="molecule type" value="Genomic_DNA"/>
</dbReference>